<dbReference type="Proteomes" id="UP000836387">
    <property type="component" value="Unassembled WGS sequence"/>
</dbReference>
<keyword evidence="2" id="KW-1185">Reference proteome</keyword>
<organism evidence="1 2">
    <name type="scientific">Clonostachys rosea f. rosea IK726</name>
    <dbReference type="NCBI Taxonomy" id="1349383"/>
    <lineage>
        <taxon>Eukaryota</taxon>
        <taxon>Fungi</taxon>
        <taxon>Dikarya</taxon>
        <taxon>Ascomycota</taxon>
        <taxon>Pezizomycotina</taxon>
        <taxon>Sordariomycetes</taxon>
        <taxon>Hypocreomycetidae</taxon>
        <taxon>Hypocreales</taxon>
        <taxon>Bionectriaceae</taxon>
        <taxon>Clonostachys</taxon>
    </lineage>
</organism>
<protein>
    <submittedName>
        <fullName evidence="1">Uncharacterized protein</fullName>
    </submittedName>
</protein>
<name>A0ACA9U2T1_BIOOC</name>
<reference evidence="1" key="2">
    <citation type="submission" date="2021-10" db="EMBL/GenBank/DDBJ databases">
        <authorList>
            <person name="Piombo E."/>
        </authorList>
    </citation>
    <scope>NUCLEOTIDE SEQUENCE</scope>
</reference>
<proteinExistence type="predicted"/>
<comment type="caution">
    <text evidence="1">The sequence shown here is derived from an EMBL/GenBank/DDBJ whole genome shotgun (WGS) entry which is preliminary data.</text>
</comment>
<gene>
    <name evidence="1" type="ORF">CRV2_00012703</name>
</gene>
<reference evidence="1" key="1">
    <citation type="submission" date="2020-04" db="EMBL/GenBank/DDBJ databases">
        <authorList>
            <person name="Broberg M."/>
        </authorList>
    </citation>
    <scope>NUCLEOTIDE SEQUENCE</scope>
</reference>
<evidence type="ECO:0000313" key="1">
    <source>
        <dbReference type="EMBL" id="CAG9947529.1"/>
    </source>
</evidence>
<accession>A0ACA9U2T1</accession>
<evidence type="ECO:0000313" key="2">
    <source>
        <dbReference type="Proteomes" id="UP000836387"/>
    </source>
</evidence>
<dbReference type="EMBL" id="CADEHS020000012">
    <property type="protein sequence ID" value="CAG9947529.1"/>
    <property type="molecule type" value="Genomic_DNA"/>
</dbReference>
<sequence>MAVNSSKGLKKVIVVGTGPTGLVLSLLLAKYGIQVECLDKNTGLDDQPRATHYGPPANRVLAKAGLLDRIREYGIEVGGAHWRKPDGAVLAKILNSNLGDNPDRISCLPLNKLCRLALEDLDKESLATIRWNHEVVEIRHDKDQARLIVATPDGVKEMTADYVVGCDGANSVIRKQLFGVDFPGYTWDLTIIATNVYYDFENFDWSDSNFVIHPDNYFMAAHIQKDGLWRVSYGEVPGLTIDEYKKRQAAKYEAILPGNPKPGQYKVTSFSPYKVHQRLAQKMRVGRFLLAGDSAHLCNPLYDPLYSNQITIFFSKSGGMGLTGGLVDVGDLFDCLRGIHDDQATSDILDKYDHYRREKYRQFTDPVSESNLKRMRLDLNEAEVNDPGLKMMREADESLESSKTFQLGALGLAHDMTQYYNDNSQVV</sequence>